<dbReference type="Proteomes" id="UP000694906">
    <property type="component" value="Unplaced"/>
</dbReference>
<accession>A0AAX6SJT8</accession>
<evidence type="ECO:0000313" key="3">
    <source>
        <dbReference type="RefSeq" id="XP_021109706.1"/>
    </source>
</evidence>
<dbReference type="AlphaFoldDB" id="A0AAX6SJT8"/>
<feature type="compositionally biased region" description="Basic residues" evidence="1">
    <location>
        <begin position="164"/>
        <end position="174"/>
    </location>
</feature>
<dbReference type="GeneID" id="110348091"/>
<dbReference type="RefSeq" id="XP_021109706.1">
    <property type="nucleotide sequence ID" value="XM_021254047.1"/>
</dbReference>
<proteinExistence type="predicted"/>
<feature type="region of interest" description="Disordered" evidence="1">
    <location>
        <begin position="119"/>
        <end position="185"/>
    </location>
</feature>
<protein>
    <submittedName>
        <fullName evidence="3">Uncharacterized protein LOC110348091</fullName>
    </submittedName>
</protein>
<organism evidence="2 3">
    <name type="scientific">Heterocephalus glaber</name>
    <name type="common">Naked mole rat</name>
    <dbReference type="NCBI Taxonomy" id="10181"/>
    <lineage>
        <taxon>Eukaryota</taxon>
        <taxon>Metazoa</taxon>
        <taxon>Chordata</taxon>
        <taxon>Craniata</taxon>
        <taxon>Vertebrata</taxon>
        <taxon>Euteleostomi</taxon>
        <taxon>Mammalia</taxon>
        <taxon>Eutheria</taxon>
        <taxon>Euarchontoglires</taxon>
        <taxon>Glires</taxon>
        <taxon>Rodentia</taxon>
        <taxon>Hystricomorpha</taxon>
        <taxon>Bathyergidae</taxon>
        <taxon>Heterocephalus</taxon>
    </lineage>
</organism>
<evidence type="ECO:0000256" key="1">
    <source>
        <dbReference type="SAM" id="MobiDB-lite"/>
    </source>
</evidence>
<keyword evidence="2" id="KW-1185">Reference proteome</keyword>
<reference evidence="3" key="1">
    <citation type="submission" date="2025-08" db="UniProtKB">
        <authorList>
            <consortium name="RefSeq"/>
        </authorList>
    </citation>
    <scope>IDENTIFICATION</scope>
</reference>
<feature type="region of interest" description="Disordered" evidence="1">
    <location>
        <begin position="20"/>
        <end position="91"/>
    </location>
</feature>
<name>A0AAX6SJT8_HETGA</name>
<feature type="compositionally biased region" description="Polar residues" evidence="1">
    <location>
        <begin position="129"/>
        <end position="141"/>
    </location>
</feature>
<evidence type="ECO:0000313" key="2">
    <source>
        <dbReference type="Proteomes" id="UP000694906"/>
    </source>
</evidence>
<feature type="compositionally biased region" description="Basic and acidic residues" evidence="1">
    <location>
        <begin position="64"/>
        <end position="73"/>
    </location>
</feature>
<sequence>MVYTQQGQGILFLRLHTEARPSPGSLQPRLGDREGAVHASSWASEHTAQRVEGGGAVALNPHNMRRDDERQAARDPTGAGPDPPGPWLPARTLHLLPHTLRWRPVRKNAHPPRILQESWSKAQGHRSPQEPQDQPGTSAAITRSGKGLQAQRNPQLCRVAGRTGAHRARLKHRMPCPSVPEDNTPQQEALRAFRALTSLALE</sequence>
<gene>
    <name evidence="3" type="primary">LOC110348091</name>
</gene>